<feature type="coiled-coil region" evidence="3">
    <location>
        <begin position="122"/>
        <end position="149"/>
    </location>
</feature>
<gene>
    <name evidence="5" type="ORF">V8247_07930</name>
</gene>
<dbReference type="EMBL" id="CP146612">
    <property type="protein sequence ID" value="WWX25180.1"/>
    <property type="molecule type" value="Genomic_DNA"/>
</dbReference>
<evidence type="ECO:0000256" key="2">
    <source>
        <dbReference type="PROSITE-ProRule" id="PRU00169"/>
    </source>
</evidence>
<dbReference type="SMART" id="SM00448">
    <property type="entry name" value="REC"/>
    <property type="match status" value="1"/>
</dbReference>
<keyword evidence="1 2" id="KW-0597">Phosphoprotein</keyword>
<evidence type="ECO:0000259" key="4">
    <source>
        <dbReference type="PROSITE" id="PS50110"/>
    </source>
</evidence>
<evidence type="ECO:0000313" key="6">
    <source>
        <dbReference type="Proteomes" id="UP001375370"/>
    </source>
</evidence>
<keyword evidence="3" id="KW-0175">Coiled coil</keyword>
<keyword evidence="6" id="KW-1185">Reference proteome</keyword>
<dbReference type="RefSeq" id="WP_338737320.1">
    <property type="nucleotide sequence ID" value="NZ_CP146612.1"/>
</dbReference>
<evidence type="ECO:0000313" key="5">
    <source>
        <dbReference type="EMBL" id="WWX25180.1"/>
    </source>
</evidence>
<dbReference type="InterPro" id="IPR001789">
    <property type="entry name" value="Sig_transdc_resp-reg_receiver"/>
</dbReference>
<feature type="modified residue" description="4-aspartylphosphate" evidence="2">
    <location>
        <position position="55"/>
    </location>
</feature>
<evidence type="ECO:0000256" key="3">
    <source>
        <dbReference type="SAM" id="Coils"/>
    </source>
</evidence>
<reference evidence="5 6" key="1">
    <citation type="submission" date="2024-03" db="EMBL/GenBank/DDBJ databases">
        <title>A Dehalogenimonas Isolated from Estuarine Sediments Dihaloeliminates Chlorinated Alkanes.</title>
        <authorList>
            <person name="Yang Y."/>
            <person name="Wang H."/>
        </authorList>
    </citation>
    <scope>NUCLEOTIDE SEQUENCE [LARGE SCALE GENOMIC DNA]</scope>
    <source>
        <strain evidence="5 6">W</strain>
    </source>
</reference>
<dbReference type="CDD" id="cd17534">
    <property type="entry name" value="REC_DC-like"/>
    <property type="match status" value="1"/>
</dbReference>
<name>A0ABZ2J2N5_9CHLR</name>
<dbReference type="PROSITE" id="PS50110">
    <property type="entry name" value="RESPONSE_REGULATORY"/>
    <property type="match status" value="1"/>
</dbReference>
<dbReference type="InterPro" id="IPR050595">
    <property type="entry name" value="Bact_response_regulator"/>
</dbReference>
<protein>
    <submittedName>
        <fullName evidence="5">Response regulator</fullName>
    </submittedName>
</protein>
<sequence length="204" mass="22716">MAKAKILVVEDEGITAQDIQMSLEDMGYEVIGPAANGDDALALAEEHQPVLALMDIVLKGPHSGIATAIELKNRFTIPVVYLTAYADAATLQQAKKAEPLGYLTKPFNENDLRAAVEIALYKAGMEAERRELTRKLQEALDNIKELKGLIPICANCKQIRDDKGYWQSVEHYVALHTGADFTHSICPKCTKELYPEYYDQVYKD</sequence>
<dbReference type="Gene3D" id="3.40.50.2300">
    <property type="match status" value="1"/>
</dbReference>
<dbReference type="PANTHER" id="PTHR44591">
    <property type="entry name" value="STRESS RESPONSE REGULATOR PROTEIN 1"/>
    <property type="match status" value="1"/>
</dbReference>
<dbReference type="Pfam" id="PF00072">
    <property type="entry name" value="Response_reg"/>
    <property type="match status" value="1"/>
</dbReference>
<evidence type="ECO:0000256" key="1">
    <source>
        <dbReference type="ARBA" id="ARBA00022553"/>
    </source>
</evidence>
<dbReference type="SUPFAM" id="SSF52172">
    <property type="entry name" value="CheY-like"/>
    <property type="match status" value="1"/>
</dbReference>
<organism evidence="5 6">
    <name type="scientific">Candidatus Dehalogenimonas loeffleri</name>
    <dbReference type="NCBI Taxonomy" id="3127115"/>
    <lineage>
        <taxon>Bacteria</taxon>
        <taxon>Bacillati</taxon>
        <taxon>Chloroflexota</taxon>
        <taxon>Dehalococcoidia</taxon>
        <taxon>Dehalococcoidales</taxon>
        <taxon>Dehalococcoidaceae</taxon>
        <taxon>Dehalogenimonas</taxon>
    </lineage>
</organism>
<accession>A0ABZ2J2N5</accession>
<feature type="domain" description="Response regulatory" evidence="4">
    <location>
        <begin position="5"/>
        <end position="120"/>
    </location>
</feature>
<proteinExistence type="predicted"/>
<dbReference type="InterPro" id="IPR011006">
    <property type="entry name" value="CheY-like_superfamily"/>
</dbReference>
<dbReference type="PANTHER" id="PTHR44591:SF3">
    <property type="entry name" value="RESPONSE REGULATORY DOMAIN-CONTAINING PROTEIN"/>
    <property type="match status" value="1"/>
</dbReference>
<dbReference type="Proteomes" id="UP001375370">
    <property type="component" value="Chromosome"/>
</dbReference>